<keyword evidence="4 5" id="KW-0961">Cell wall biogenesis/degradation</keyword>
<keyword evidence="2 5" id="KW-0808">Transferase</keyword>
<dbReference type="InterPro" id="IPR034714">
    <property type="entry name" value="TagA_TarA"/>
</dbReference>
<dbReference type="AlphaFoldDB" id="A0A845LFB6"/>
<gene>
    <name evidence="6" type="ORF">GTO89_08810</name>
</gene>
<dbReference type="EC" id="2.4.1.187" evidence="5"/>
<dbReference type="GO" id="GO:0047244">
    <property type="term" value="F:N-acetylglucosaminyldiphosphoundecaprenol N-acetyl-beta-D-mannosaminyltransferase activity"/>
    <property type="evidence" value="ECO:0007669"/>
    <property type="project" value="UniProtKB-UniRule"/>
</dbReference>
<comment type="function">
    <text evidence="5">Catalyzes the conversion of GlcNAc-PP-undecaprenol into ManNAc-GlcNAc-PP-undecaprenol, the first committed lipid intermediate in the de novo synthesis of teichoic acid.</text>
</comment>
<keyword evidence="1 5" id="KW-0328">Glycosyltransferase</keyword>
<dbReference type="EMBL" id="WXEX01000006">
    <property type="protein sequence ID" value="MZP43135.1"/>
    <property type="molecule type" value="Genomic_DNA"/>
</dbReference>
<comment type="pathway">
    <text evidence="5">Cell wall biogenesis; teichoic acid biosynthesis.</text>
</comment>
<keyword evidence="3 5" id="KW-0777">Teichoic acid biosynthesis</keyword>
<comment type="similarity">
    <text evidence="5">Belongs to the glycosyltransferase 26 family. TagA/TarA subfamily.</text>
</comment>
<evidence type="ECO:0000256" key="2">
    <source>
        <dbReference type="ARBA" id="ARBA00022679"/>
    </source>
</evidence>
<dbReference type="GO" id="GO:0019350">
    <property type="term" value="P:teichoic acid biosynthetic process"/>
    <property type="evidence" value="ECO:0007669"/>
    <property type="project" value="UniProtKB-UniRule"/>
</dbReference>
<evidence type="ECO:0000313" key="7">
    <source>
        <dbReference type="Proteomes" id="UP000471031"/>
    </source>
</evidence>
<dbReference type="OrthoDB" id="9771846at2"/>
<name>A0A845LFB6_HELGE</name>
<dbReference type="UniPathway" id="UPA00632"/>
<proteinExistence type="inferred from homology"/>
<dbReference type="PANTHER" id="PTHR34136:SF1">
    <property type="entry name" value="UDP-N-ACETYL-D-MANNOSAMINURONIC ACID TRANSFERASE"/>
    <property type="match status" value="1"/>
</dbReference>
<organism evidence="6 7">
    <name type="scientific">Heliomicrobium gestii</name>
    <name type="common">Heliobacterium gestii</name>
    <dbReference type="NCBI Taxonomy" id="2699"/>
    <lineage>
        <taxon>Bacteria</taxon>
        <taxon>Bacillati</taxon>
        <taxon>Bacillota</taxon>
        <taxon>Clostridia</taxon>
        <taxon>Eubacteriales</taxon>
        <taxon>Heliobacteriaceae</taxon>
        <taxon>Heliomicrobium</taxon>
    </lineage>
</organism>
<dbReference type="CDD" id="cd06533">
    <property type="entry name" value="Glyco_transf_WecG_TagA"/>
    <property type="match status" value="1"/>
</dbReference>
<dbReference type="HAMAP" id="MF_02070">
    <property type="entry name" value="TagA_TarA"/>
    <property type="match status" value="1"/>
</dbReference>
<comment type="catalytic activity">
    <reaction evidence="5">
        <text>UDP-N-acetyl-alpha-D-mannosamine + N-acetyl-alpha-D-glucosaminyl-di-trans,octa-cis-undecaprenyl diphosphate = N-acetyl-beta-D-mannosaminyl-(1-&gt;4)-N-acetyl-alpha-D-glucosaminyl di-trans,octa-cis-undecaprenyl diphosphate + UDP + H(+)</text>
        <dbReference type="Rhea" id="RHEA:16053"/>
        <dbReference type="ChEBI" id="CHEBI:15378"/>
        <dbReference type="ChEBI" id="CHEBI:58223"/>
        <dbReference type="ChEBI" id="CHEBI:62959"/>
        <dbReference type="ChEBI" id="CHEBI:68623"/>
        <dbReference type="ChEBI" id="CHEBI:132210"/>
        <dbReference type="EC" id="2.4.1.187"/>
    </reaction>
</comment>
<dbReference type="Pfam" id="PF03808">
    <property type="entry name" value="Glyco_tran_WecG"/>
    <property type="match status" value="1"/>
</dbReference>
<keyword evidence="7" id="KW-1185">Reference proteome</keyword>
<evidence type="ECO:0000256" key="5">
    <source>
        <dbReference type="HAMAP-Rule" id="MF_02070"/>
    </source>
</evidence>
<protein>
    <recommendedName>
        <fullName evidence="5">N-acetylglucosaminyldiphosphoundecaprenol N-acetyl-beta-D-mannosaminyltransferase</fullName>
        <ecNumber evidence="5">2.4.1.187</ecNumber>
    </recommendedName>
    <alternativeName>
        <fullName evidence="5">N-acetylmannosaminyltransferase</fullName>
    </alternativeName>
    <alternativeName>
        <fullName evidence="5">UDP-N-acetylmannosamine transferase</fullName>
    </alternativeName>
    <alternativeName>
        <fullName evidence="5">UDP-N-acetylmannosamine:N-acetylglucosaminyl pyrophosphorylundecaprenol N-acetylmannosaminyltransferase</fullName>
    </alternativeName>
</protein>
<evidence type="ECO:0000256" key="4">
    <source>
        <dbReference type="ARBA" id="ARBA00023316"/>
    </source>
</evidence>
<accession>A0A845LFB6</accession>
<dbReference type="GO" id="GO:0071555">
    <property type="term" value="P:cell wall organization"/>
    <property type="evidence" value="ECO:0007669"/>
    <property type="project" value="UniProtKB-KW"/>
</dbReference>
<evidence type="ECO:0000256" key="3">
    <source>
        <dbReference type="ARBA" id="ARBA00022944"/>
    </source>
</evidence>
<reference evidence="6 7" key="1">
    <citation type="submission" date="2020-01" db="EMBL/GenBank/DDBJ databases">
        <title>Whole genome sequence of Heliobacterium gestii DSM 11169.</title>
        <authorList>
            <person name="Kyndt J.A."/>
            <person name="Meyer T.E."/>
        </authorList>
    </citation>
    <scope>NUCLEOTIDE SEQUENCE [LARGE SCALE GENOMIC DNA]</scope>
    <source>
        <strain evidence="6 7">DSM 11169</strain>
    </source>
</reference>
<evidence type="ECO:0000256" key="1">
    <source>
        <dbReference type="ARBA" id="ARBA00022676"/>
    </source>
</evidence>
<dbReference type="PANTHER" id="PTHR34136">
    <property type="match status" value="1"/>
</dbReference>
<dbReference type="NCBIfam" id="TIGR00696">
    <property type="entry name" value="wecG_tagA_cpsF"/>
    <property type="match status" value="1"/>
</dbReference>
<dbReference type="InterPro" id="IPR004629">
    <property type="entry name" value="WecG_TagA_CpsF"/>
</dbReference>
<sequence length="269" mass="29909">MNGIEGNRSIETANILETVNILGTPVHRLTMAGAIQEIERRIKSGGRHQIVTANPEILYSAHHDPSIRQLLSEASLVTADGIGVVWAASILGKPVAERVTGIDLMADLLARAAKQGWPCFFYGGKPGRKEASPEEERSVAEEAARRLCDRFPGLQIAGTAHGYISASEQAALHLQIDAAKPRLLFVGLGAPRQEQWIRDFFRATTLNDIVAIGIGGSLDVFSGRVQRAPQWCQQWHLEWLYRLVKEPARWKRQLNLPRFVWAVLRQGKR</sequence>
<comment type="caution">
    <text evidence="6">The sequence shown here is derived from an EMBL/GenBank/DDBJ whole genome shotgun (WGS) entry which is preliminary data.</text>
</comment>
<dbReference type="Proteomes" id="UP000471031">
    <property type="component" value="Unassembled WGS sequence"/>
</dbReference>
<evidence type="ECO:0000313" key="6">
    <source>
        <dbReference type="EMBL" id="MZP43135.1"/>
    </source>
</evidence>